<proteinExistence type="predicted"/>
<name>A0ABD1DG55_CULPP</name>
<sequence>MPADMLQHGMVEEVQCIMVKRSPYLGTLNKESETPLHRMKLDELKFFLDSRVSTSKQNESEIHLNLGGIDSADTTDYDKTVALEEIGLREKRTKISS</sequence>
<reference evidence="1 2" key="1">
    <citation type="submission" date="2024-05" db="EMBL/GenBank/DDBJ databases">
        <title>Culex pipiens pipiens assembly and annotation.</title>
        <authorList>
            <person name="Alout H."/>
            <person name="Durand T."/>
        </authorList>
    </citation>
    <scope>NUCLEOTIDE SEQUENCE [LARGE SCALE GENOMIC DNA]</scope>
    <source>
        <strain evidence="1">HA-2024</strain>
        <tissue evidence="1">Whole body</tissue>
    </source>
</reference>
<evidence type="ECO:0000313" key="1">
    <source>
        <dbReference type="EMBL" id="KAL1398633.1"/>
    </source>
</evidence>
<comment type="caution">
    <text evidence="1">The sequence shown here is derived from an EMBL/GenBank/DDBJ whole genome shotgun (WGS) entry which is preliminary data.</text>
</comment>
<dbReference type="EMBL" id="JBEHCU010005826">
    <property type="protein sequence ID" value="KAL1398633.1"/>
    <property type="molecule type" value="Genomic_DNA"/>
</dbReference>
<gene>
    <name evidence="1" type="ORF">pipiens_008811</name>
</gene>
<organism evidence="1 2">
    <name type="scientific">Culex pipiens pipiens</name>
    <name type="common">Northern house mosquito</name>
    <dbReference type="NCBI Taxonomy" id="38569"/>
    <lineage>
        <taxon>Eukaryota</taxon>
        <taxon>Metazoa</taxon>
        <taxon>Ecdysozoa</taxon>
        <taxon>Arthropoda</taxon>
        <taxon>Hexapoda</taxon>
        <taxon>Insecta</taxon>
        <taxon>Pterygota</taxon>
        <taxon>Neoptera</taxon>
        <taxon>Endopterygota</taxon>
        <taxon>Diptera</taxon>
        <taxon>Nematocera</taxon>
        <taxon>Culicoidea</taxon>
        <taxon>Culicidae</taxon>
        <taxon>Culicinae</taxon>
        <taxon>Culicini</taxon>
        <taxon>Culex</taxon>
        <taxon>Culex</taxon>
    </lineage>
</organism>
<accession>A0ABD1DG55</accession>
<dbReference type="Proteomes" id="UP001562425">
    <property type="component" value="Unassembled WGS sequence"/>
</dbReference>
<protein>
    <submittedName>
        <fullName evidence="1">Uncharacterized protein</fullName>
    </submittedName>
</protein>
<dbReference type="AlphaFoldDB" id="A0ABD1DG55"/>
<evidence type="ECO:0000313" key="2">
    <source>
        <dbReference type="Proteomes" id="UP001562425"/>
    </source>
</evidence>
<keyword evidence="2" id="KW-1185">Reference proteome</keyword>